<feature type="compositionally biased region" description="Gly residues" evidence="1">
    <location>
        <begin position="44"/>
        <end position="55"/>
    </location>
</feature>
<keyword evidence="3" id="KW-1185">Reference proteome</keyword>
<evidence type="ECO:0000256" key="1">
    <source>
        <dbReference type="SAM" id="MobiDB-lite"/>
    </source>
</evidence>
<protein>
    <submittedName>
        <fullName evidence="2">Transient receptor potential cation channel trpm</fullName>
    </submittedName>
</protein>
<name>A0AAE1HB89_9NEOP</name>
<gene>
    <name evidence="2" type="ORF">KUF71_007356</name>
</gene>
<comment type="caution">
    <text evidence="2">The sequence shown here is derived from an EMBL/GenBank/DDBJ whole genome shotgun (WGS) entry which is preliminary data.</text>
</comment>
<accession>A0AAE1HB89</accession>
<dbReference type="Proteomes" id="UP001219518">
    <property type="component" value="Unassembled WGS sequence"/>
</dbReference>
<dbReference type="EMBL" id="JAHWGI010000807">
    <property type="protein sequence ID" value="KAK3917934.1"/>
    <property type="molecule type" value="Genomic_DNA"/>
</dbReference>
<feature type="region of interest" description="Disordered" evidence="1">
    <location>
        <begin position="1"/>
        <end position="55"/>
    </location>
</feature>
<feature type="compositionally biased region" description="Low complexity" evidence="1">
    <location>
        <begin position="311"/>
        <end position="338"/>
    </location>
</feature>
<evidence type="ECO:0000313" key="3">
    <source>
        <dbReference type="Proteomes" id="UP001219518"/>
    </source>
</evidence>
<feature type="region of interest" description="Disordered" evidence="1">
    <location>
        <begin position="311"/>
        <end position="369"/>
    </location>
</feature>
<reference evidence="2" key="2">
    <citation type="journal article" date="2023" name="BMC Genomics">
        <title>Pest status, molecular evolution, and epigenetic factors derived from the genome assembly of Frankliniella fusca, a thysanopteran phytovirus vector.</title>
        <authorList>
            <person name="Catto M.A."/>
            <person name="Labadie P.E."/>
            <person name="Jacobson A.L."/>
            <person name="Kennedy G.G."/>
            <person name="Srinivasan R."/>
            <person name="Hunt B.G."/>
        </authorList>
    </citation>
    <scope>NUCLEOTIDE SEQUENCE</scope>
    <source>
        <strain evidence="2">PL_HMW_Pooled</strain>
    </source>
</reference>
<evidence type="ECO:0000313" key="2">
    <source>
        <dbReference type="EMBL" id="KAK3917934.1"/>
    </source>
</evidence>
<sequence length="369" mass="38419">SELETRFMRTQSQSDGSALPPAYFTAKRQLSQTHSEPEGSEAGPQGGGGGGGGGVGAGAGAAAGSGSGLMLSGRAGSSSSAVLEDAVGPGAGAHCLSWEKQARVMVLPAARAALRTMHTEYTRYAGRRALACSGHEGVSWRKFYGVWWSGGQSTAKIQNSIWSRTSITDELETVCGLLSPSRPEQLSLGDTVHRTRHASEMSNPEMAMYLEKETLRDAEESDYQLMSDLIQHRYRGDDADEDEHARQLDRDRERFGNNAFFLTVTDETVLETSAPGSAAGKASRAPGDAPVRPLLRSTAIEGGAAAAAAGGAATPDTITPVSSPVASSPTAPTTTAIVHKPGVTRGETQSSTSTSSVGSIPYGNTETLC</sequence>
<feature type="non-terminal residue" evidence="2">
    <location>
        <position position="369"/>
    </location>
</feature>
<reference evidence="2" key="1">
    <citation type="submission" date="2021-07" db="EMBL/GenBank/DDBJ databases">
        <authorList>
            <person name="Catto M.A."/>
            <person name="Jacobson A."/>
            <person name="Kennedy G."/>
            <person name="Labadie P."/>
            <person name="Hunt B.G."/>
            <person name="Srinivasan R."/>
        </authorList>
    </citation>
    <scope>NUCLEOTIDE SEQUENCE</scope>
    <source>
        <strain evidence="2">PL_HMW_Pooled</strain>
        <tissue evidence="2">Head</tissue>
    </source>
</reference>
<proteinExistence type="predicted"/>
<organism evidence="2 3">
    <name type="scientific">Frankliniella fusca</name>
    <dbReference type="NCBI Taxonomy" id="407009"/>
    <lineage>
        <taxon>Eukaryota</taxon>
        <taxon>Metazoa</taxon>
        <taxon>Ecdysozoa</taxon>
        <taxon>Arthropoda</taxon>
        <taxon>Hexapoda</taxon>
        <taxon>Insecta</taxon>
        <taxon>Pterygota</taxon>
        <taxon>Neoptera</taxon>
        <taxon>Paraneoptera</taxon>
        <taxon>Thysanoptera</taxon>
        <taxon>Terebrantia</taxon>
        <taxon>Thripoidea</taxon>
        <taxon>Thripidae</taxon>
        <taxon>Frankliniella</taxon>
    </lineage>
</organism>
<dbReference type="AlphaFoldDB" id="A0AAE1HB89"/>
<keyword evidence="2" id="KW-0675">Receptor</keyword>